<sequence>MRECVIIGCPNSGKTLFALNFAGYLGAKNVDVTFRTYDGLMTCRHFSLEEAKRELCGMVLHKTRSLQSMVLKMTIGKTAVNFKLTDTCGVSEQIHADEGIRKGMAQTIGLLRSADFILHIIDLSLVNKDYAANKASIDYEFYNYGIARNAYILLGNKIDLGSAKDNLPRLTAAFSKAIVVPISALYSQGFREVKAYVARNI</sequence>
<dbReference type="Gene3D" id="3.40.50.300">
    <property type="entry name" value="P-loop containing nucleotide triphosphate hydrolases"/>
    <property type="match status" value="1"/>
</dbReference>
<gene>
    <name evidence="2" type="ORF">SAMN04488500_10614</name>
</gene>
<dbReference type="OrthoDB" id="2374147at2"/>
<dbReference type="InterPro" id="IPR027417">
    <property type="entry name" value="P-loop_NTPase"/>
</dbReference>
<dbReference type="InterPro" id="IPR006073">
    <property type="entry name" value="GTP-bd"/>
</dbReference>
<proteinExistence type="predicted"/>
<reference evidence="2 3" key="1">
    <citation type="submission" date="2017-04" db="EMBL/GenBank/DDBJ databases">
        <authorList>
            <person name="Afonso C.L."/>
            <person name="Miller P.J."/>
            <person name="Scott M.A."/>
            <person name="Spackman E."/>
            <person name="Goraichik I."/>
            <person name="Dimitrov K.M."/>
            <person name="Suarez D.L."/>
            <person name="Swayne D.E."/>
        </authorList>
    </citation>
    <scope>NUCLEOTIDE SEQUENCE [LARGE SCALE GENOMIC DNA]</scope>
    <source>
        <strain evidence="2 3">DSM 5090</strain>
    </source>
</reference>
<dbReference type="Pfam" id="PF01926">
    <property type="entry name" value="MMR_HSR1"/>
    <property type="match status" value="1"/>
</dbReference>
<organism evidence="2 3">
    <name type="scientific">Sporomusa malonica</name>
    <dbReference type="NCBI Taxonomy" id="112901"/>
    <lineage>
        <taxon>Bacteria</taxon>
        <taxon>Bacillati</taxon>
        <taxon>Bacillota</taxon>
        <taxon>Negativicutes</taxon>
        <taxon>Selenomonadales</taxon>
        <taxon>Sporomusaceae</taxon>
        <taxon>Sporomusa</taxon>
    </lineage>
</organism>
<dbReference type="Proteomes" id="UP000192738">
    <property type="component" value="Unassembled WGS sequence"/>
</dbReference>
<dbReference type="STRING" id="112901.SAMN04488500_10614"/>
<dbReference type="AlphaFoldDB" id="A0A1W2AP52"/>
<name>A0A1W2AP52_9FIRM</name>
<dbReference type="SUPFAM" id="SSF52540">
    <property type="entry name" value="P-loop containing nucleoside triphosphate hydrolases"/>
    <property type="match status" value="1"/>
</dbReference>
<feature type="domain" description="G" evidence="1">
    <location>
        <begin position="4"/>
        <end position="145"/>
    </location>
</feature>
<evidence type="ECO:0000313" key="2">
    <source>
        <dbReference type="EMBL" id="SMC62487.1"/>
    </source>
</evidence>
<dbReference type="PRINTS" id="PR00449">
    <property type="entry name" value="RASTRNSFRMNG"/>
</dbReference>
<evidence type="ECO:0000313" key="3">
    <source>
        <dbReference type="Proteomes" id="UP000192738"/>
    </source>
</evidence>
<dbReference type="RefSeq" id="WP_084575239.1">
    <property type="nucleotide sequence ID" value="NZ_CP155572.1"/>
</dbReference>
<dbReference type="CDD" id="cd00882">
    <property type="entry name" value="Ras_like_GTPase"/>
    <property type="match status" value="1"/>
</dbReference>
<dbReference type="GO" id="GO:0005525">
    <property type="term" value="F:GTP binding"/>
    <property type="evidence" value="ECO:0007669"/>
    <property type="project" value="InterPro"/>
</dbReference>
<evidence type="ECO:0000259" key="1">
    <source>
        <dbReference type="Pfam" id="PF01926"/>
    </source>
</evidence>
<protein>
    <submittedName>
        <fullName evidence="2">50S ribosome-binding GTPase</fullName>
    </submittedName>
</protein>
<accession>A0A1W2AP52</accession>
<dbReference type="EMBL" id="FWXI01000006">
    <property type="protein sequence ID" value="SMC62487.1"/>
    <property type="molecule type" value="Genomic_DNA"/>
</dbReference>
<keyword evidence="3" id="KW-1185">Reference proteome</keyword>